<dbReference type="Pfam" id="PF02371">
    <property type="entry name" value="Transposase_20"/>
    <property type="match status" value="1"/>
</dbReference>
<proteinExistence type="predicted"/>
<feature type="domain" description="Transposase IS116/IS110/IS902 C-terminal" evidence="1">
    <location>
        <begin position="2"/>
        <end position="71"/>
    </location>
</feature>
<dbReference type="Proteomes" id="UP001225646">
    <property type="component" value="Unassembled WGS sequence"/>
</dbReference>
<accession>A0ABT9VT35</accession>
<evidence type="ECO:0000313" key="2">
    <source>
        <dbReference type="EMBL" id="MDQ0164012.1"/>
    </source>
</evidence>
<gene>
    <name evidence="2" type="ORF">J2S06_003156</name>
</gene>
<dbReference type="PANTHER" id="PTHR33055">
    <property type="entry name" value="TRANSPOSASE FOR INSERTION SEQUENCE ELEMENT IS1111A"/>
    <property type="match status" value="1"/>
</dbReference>
<name>A0ABT9VT35_9BACI</name>
<sequence>MIIAEIGVDMGQFPTSQHLASWAGVAPGNYESAGKRKSTRTTKGNPHIKSALCEAAWALSRCRNQRLAAKYWSLAARRGKKKALVAIAHRMLTIIYCILSRKEPFREQ</sequence>
<evidence type="ECO:0000313" key="3">
    <source>
        <dbReference type="Proteomes" id="UP001225646"/>
    </source>
</evidence>
<reference evidence="2 3" key="1">
    <citation type="submission" date="2023-07" db="EMBL/GenBank/DDBJ databases">
        <title>Genomic Encyclopedia of Type Strains, Phase IV (KMG-IV): sequencing the most valuable type-strain genomes for metagenomic binning, comparative biology and taxonomic classification.</title>
        <authorList>
            <person name="Goeker M."/>
        </authorList>
    </citation>
    <scope>NUCLEOTIDE SEQUENCE [LARGE SCALE GENOMIC DNA]</scope>
    <source>
        <strain evidence="2 3">DSM 19092</strain>
    </source>
</reference>
<dbReference type="InterPro" id="IPR003346">
    <property type="entry name" value="Transposase_20"/>
</dbReference>
<dbReference type="EMBL" id="JAUSTR010000038">
    <property type="protein sequence ID" value="MDQ0164012.1"/>
    <property type="molecule type" value="Genomic_DNA"/>
</dbReference>
<organism evidence="2 3">
    <name type="scientific">Aeribacillus alveayuensis</name>
    <dbReference type="NCBI Taxonomy" id="279215"/>
    <lineage>
        <taxon>Bacteria</taxon>
        <taxon>Bacillati</taxon>
        <taxon>Bacillota</taxon>
        <taxon>Bacilli</taxon>
        <taxon>Bacillales</taxon>
        <taxon>Bacillaceae</taxon>
        <taxon>Aeribacillus</taxon>
    </lineage>
</organism>
<protein>
    <submittedName>
        <fullName evidence="2">Transposase</fullName>
    </submittedName>
</protein>
<comment type="caution">
    <text evidence="2">The sequence shown here is derived from an EMBL/GenBank/DDBJ whole genome shotgun (WGS) entry which is preliminary data.</text>
</comment>
<dbReference type="PANTHER" id="PTHR33055:SF15">
    <property type="entry name" value="TRANSPOSASE-RELATED"/>
    <property type="match status" value="1"/>
</dbReference>
<keyword evidence="3" id="KW-1185">Reference proteome</keyword>
<evidence type="ECO:0000259" key="1">
    <source>
        <dbReference type="Pfam" id="PF02371"/>
    </source>
</evidence>
<dbReference type="InterPro" id="IPR047650">
    <property type="entry name" value="Transpos_IS110"/>
</dbReference>